<dbReference type="EMBL" id="SAWY01000019">
    <property type="protein sequence ID" value="TPH15653.1"/>
    <property type="molecule type" value="Genomic_DNA"/>
</dbReference>
<evidence type="ECO:0000313" key="1">
    <source>
        <dbReference type="EMBL" id="TPH15653.1"/>
    </source>
</evidence>
<dbReference type="Proteomes" id="UP000315303">
    <property type="component" value="Unassembled WGS sequence"/>
</dbReference>
<dbReference type="InterPro" id="IPR048283">
    <property type="entry name" value="AdoMetDC-like"/>
</dbReference>
<proteinExistence type="predicted"/>
<dbReference type="PROSITE" id="PS01336">
    <property type="entry name" value="ADOMETDC"/>
    <property type="match status" value="1"/>
</dbReference>
<reference evidence="1 2" key="1">
    <citation type="submission" date="2019-01" db="EMBL/GenBank/DDBJ databases">
        <title>Litorilituus lipolytica sp. nov., isolated from intertidal sand of the Yellow Sea in China.</title>
        <authorList>
            <person name="Liu A."/>
        </authorList>
    </citation>
    <scope>NUCLEOTIDE SEQUENCE [LARGE SCALE GENOMIC DNA]</scope>
    <source>
        <strain evidence="1 2">RZ04</strain>
    </source>
</reference>
<dbReference type="OrthoDB" id="5289311at2"/>
<dbReference type="InterPro" id="IPR016067">
    <property type="entry name" value="S-AdoMet_deCO2ase_core"/>
</dbReference>
<name>A0A502L123_9GAMM</name>
<accession>A0A502L123</accession>
<dbReference type="PANTHER" id="PTHR11570">
    <property type="entry name" value="S-ADENOSYLMETHIONINE DECARBOXYLASE"/>
    <property type="match status" value="1"/>
</dbReference>
<protein>
    <submittedName>
        <fullName evidence="1">Adenosylmethionine decarboxylase</fullName>
    </submittedName>
</protein>
<dbReference type="GO" id="GO:0004014">
    <property type="term" value="F:adenosylmethionine decarboxylase activity"/>
    <property type="evidence" value="ECO:0007669"/>
    <property type="project" value="InterPro"/>
</dbReference>
<dbReference type="GO" id="GO:0008295">
    <property type="term" value="P:spermidine biosynthetic process"/>
    <property type="evidence" value="ECO:0007669"/>
    <property type="project" value="InterPro"/>
</dbReference>
<sequence>MLEFGTYIVPRSKMETSRLIFEGSEKKADIYIDATKLSLLKDFDDEFWHKLVKQCGAKILSSIENEHCKAFLLSESSLFVWHNRLLIVTCGLTQLIKSIEFLLCHLDKQVIEQVIYQRKNEYFAPAQFTSFGEDIHQLEQYCAGKAFRFGALDTHHNYIFLSEQNVSNSLEKYENSHEIEVNKTYELVAYQICYDASEHLTTTNLSTHNIRDYLKLTTLLPDFIFDDFVFKPYGYSINAIKGNDYFTIHVTPQADSSYVSFCSSLNLISMAAKILAILKPRSFDLLNINETALQNKLLIFCTLHNSFAKSQWLSSLPVIIKLTLPPIYYRV</sequence>
<gene>
    <name evidence="1" type="ORF">EPA86_08750</name>
</gene>
<keyword evidence="2" id="KW-1185">Reference proteome</keyword>
<dbReference type="SUPFAM" id="SSF56276">
    <property type="entry name" value="S-adenosylmethionine decarboxylase"/>
    <property type="match status" value="1"/>
</dbReference>
<dbReference type="Gene3D" id="3.60.90.10">
    <property type="entry name" value="S-adenosylmethionine decarboxylase"/>
    <property type="match status" value="1"/>
</dbReference>
<dbReference type="PANTHER" id="PTHR11570:SF0">
    <property type="entry name" value="S-ADENOSYLMETHIONINE DECARBOXYLASE PROENZYME"/>
    <property type="match status" value="1"/>
</dbReference>
<organism evidence="1 2">
    <name type="scientific">Litorilituus lipolyticus</name>
    <dbReference type="NCBI Taxonomy" id="2491017"/>
    <lineage>
        <taxon>Bacteria</taxon>
        <taxon>Pseudomonadati</taxon>
        <taxon>Pseudomonadota</taxon>
        <taxon>Gammaproteobacteria</taxon>
        <taxon>Alteromonadales</taxon>
        <taxon>Colwelliaceae</taxon>
        <taxon>Litorilituus</taxon>
    </lineage>
</organism>
<dbReference type="AlphaFoldDB" id="A0A502L123"/>
<dbReference type="RefSeq" id="WP_140603052.1">
    <property type="nucleotide sequence ID" value="NZ_SAWY01000019.1"/>
</dbReference>
<dbReference type="InterPro" id="IPR018166">
    <property type="entry name" value="S-AdoMet_deCO2ase_CS"/>
</dbReference>
<dbReference type="Pfam" id="PF01536">
    <property type="entry name" value="SAM_decarbox"/>
    <property type="match status" value="1"/>
</dbReference>
<evidence type="ECO:0000313" key="2">
    <source>
        <dbReference type="Proteomes" id="UP000315303"/>
    </source>
</evidence>
<comment type="caution">
    <text evidence="1">The sequence shown here is derived from an EMBL/GenBank/DDBJ whole genome shotgun (WGS) entry which is preliminary data.</text>
</comment>